<evidence type="ECO:0000313" key="3">
    <source>
        <dbReference type="Proteomes" id="UP001172102"/>
    </source>
</evidence>
<dbReference type="InterPro" id="IPR002110">
    <property type="entry name" value="Ankyrin_rpt"/>
</dbReference>
<gene>
    <name evidence="2" type="ORF">B0H67DRAFT_568512</name>
</gene>
<dbReference type="SUPFAM" id="SSF48403">
    <property type="entry name" value="Ankyrin repeat"/>
    <property type="match status" value="1"/>
</dbReference>
<reference evidence="2" key="1">
    <citation type="submission" date="2023-06" db="EMBL/GenBank/DDBJ databases">
        <title>Genome-scale phylogeny and comparative genomics of the fungal order Sordariales.</title>
        <authorList>
            <consortium name="Lawrence Berkeley National Laboratory"/>
            <person name="Hensen N."/>
            <person name="Bonometti L."/>
            <person name="Westerberg I."/>
            <person name="Brannstrom I.O."/>
            <person name="Guillou S."/>
            <person name="Cros-Aarteil S."/>
            <person name="Calhoun S."/>
            <person name="Haridas S."/>
            <person name="Kuo A."/>
            <person name="Mondo S."/>
            <person name="Pangilinan J."/>
            <person name="Riley R."/>
            <person name="Labutti K."/>
            <person name="Andreopoulos B."/>
            <person name="Lipzen A."/>
            <person name="Chen C."/>
            <person name="Yanf M."/>
            <person name="Daum C."/>
            <person name="Ng V."/>
            <person name="Clum A."/>
            <person name="Steindorff A."/>
            <person name="Ohm R."/>
            <person name="Martin F."/>
            <person name="Silar P."/>
            <person name="Natvig D."/>
            <person name="Lalanne C."/>
            <person name="Gautier V."/>
            <person name="Ament-Velasquez S.L."/>
            <person name="Kruys A."/>
            <person name="Hutchinson M.I."/>
            <person name="Powell A.J."/>
            <person name="Barry K."/>
            <person name="Miller A.N."/>
            <person name="Grigoriev I.V."/>
            <person name="Debuchy R."/>
            <person name="Gladieux P."/>
            <person name="Thoren M.H."/>
            <person name="Johannesson H."/>
        </authorList>
    </citation>
    <scope>NUCLEOTIDE SEQUENCE</scope>
    <source>
        <strain evidence="2">SMH4607-1</strain>
    </source>
</reference>
<evidence type="ECO:0000313" key="2">
    <source>
        <dbReference type="EMBL" id="KAK0724686.1"/>
    </source>
</evidence>
<accession>A0AA40E5I0</accession>
<keyword evidence="3" id="KW-1185">Reference proteome</keyword>
<keyword evidence="1" id="KW-0040">ANK repeat</keyword>
<dbReference type="AlphaFoldDB" id="A0AA40E5I0"/>
<sequence length="204" mass="22977">MHHMRNRRCGSLRHGSVSLEVDNTELAPGLQLTVLGVLLEFRSPASITSIRFLLGYDSLGKKRDHGYEKPSPVLCKAVGWTVWHAVAKRRTLVYAADLLWETLGYLKETYGHLSRDFLERRTQPLDPEDLSGKAVLHIAAERANIEVIMALLLMGADKDARSSEGAKPIDYAQALLMEDIKLSPELDQEEAVAEKEMERRRQSL</sequence>
<dbReference type="Proteomes" id="UP001172102">
    <property type="component" value="Unassembled WGS sequence"/>
</dbReference>
<dbReference type="EMBL" id="JAUKUA010000002">
    <property type="protein sequence ID" value="KAK0724686.1"/>
    <property type="molecule type" value="Genomic_DNA"/>
</dbReference>
<feature type="repeat" description="ANK" evidence="1">
    <location>
        <begin position="131"/>
        <end position="163"/>
    </location>
</feature>
<dbReference type="PROSITE" id="PS50088">
    <property type="entry name" value="ANK_REPEAT"/>
    <property type="match status" value="1"/>
</dbReference>
<dbReference type="InterPro" id="IPR036770">
    <property type="entry name" value="Ankyrin_rpt-contain_sf"/>
</dbReference>
<evidence type="ECO:0000256" key="1">
    <source>
        <dbReference type="PROSITE-ProRule" id="PRU00023"/>
    </source>
</evidence>
<protein>
    <submittedName>
        <fullName evidence="2">Uncharacterized protein</fullName>
    </submittedName>
</protein>
<comment type="caution">
    <text evidence="2">The sequence shown here is derived from an EMBL/GenBank/DDBJ whole genome shotgun (WGS) entry which is preliminary data.</text>
</comment>
<name>A0AA40E5I0_9PEZI</name>
<organism evidence="2 3">
    <name type="scientific">Lasiosphaeris hirsuta</name>
    <dbReference type="NCBI Taxonomy" id="260670"/>
    <lineage>
        <taxon>Eukaryota</taxon>
        <taxon>Fungi</taxon>
        <taxon>Dikarya</taxon>
        <taxon>Ascomycota</taxon>
        <taxon>Pezizomycotina</taxon>
        <taxon>Sordariomycetes</taxon>
        <taxon>Sordariomycetidae</taxon>
        <taxon>Sordariales</taxon>
        <taxon>Lasiosphaeriaceae</taxon>
        <taxon>Lasiosphaeris</taxon>
    </lineage>
</organism>
<dbReference type="PROSITE" id="PS50297">
    <property type="entry name" value="ANK_REP_REGION"/>
    <property type="match status" value="1"/>
</dbReference>
<proteinExistence type="predicted"/>
<dbReference type="Gene3D" id="1.25.40.20">
    <property type="entry name" value="Ankyrin repeat-containing domain"/>
    <property type="match status" value="1"/>
</dbReference>